<sequence>MRGRGRGRPRIDHSVVNIWEREVGLLPNRYFSNRFSASQELLERLGLHKKLRKHKACVNTVSFNADGDIILSGSDDRQVILWNWESASTVKLSFDSGHRDNIFQAKFMPFSDDRSIVTSAADGQVRFSKILESGKVETCVLGEHQGQVHKLAVEPASPFTFYTCGEDGVVKHFDLRTRVATNLFTCKEAKYNLIVYLNAIAVDPRNPGLFAVGGMDEYARVYDIRSYRSEGWFNYAQPVDHFCPAHLIGTDHVGITGLAFSDQSELLASYSDEFIYLFTPDMGLGPTQSSAETETETEERRTLPQVYKEHKNCETVKDVNFFGPRCEYVVSGSDCGRIFIWRKKDGALLRAMEADKHVVNCVESHPHLPIMCSSGIESDIKIWAPGGTQKLTSSGTAKQDSVFVSYDEDDDDSDSDDDDDDDSDDDDEEEEENGEVDVEITDDDDDDDDDNDVEGRG</sequence>
<dbReference type="PANTHER" id="PTHR15574:SF59">
    <property type="entry name" value="TRANSDUCIN_WD40 REPEAT-LIKE SUPERFAMILY PROTEIN"/>
    <property type="match status" value="1"/>
</dbReference>
<dbReference type="AlphaFoldDB" id="A0A1J3CXM2"/>
<dbReference type="Pfam" id="PF00400">
    <property type="entry name" value="WD40"/>
    <property type="match status" value="3"/>
</dbReference>
<feature type="compositionally biased region" description="Polar residues" evidence="4">
    <location>
        <begin position="389"/>
        <end position="399"/>
    </location>
</feature>
<organism evidence="5">
    <name type="scientific">Noccaea caerulescens</name>
    <name type="common">Alpine penny-cress</name>
    <name type="synonym">Thlaspi caerulescens</name>
    <dbReference type="NCBI Taxonomy" id="107243"/>
    <lineage>
        <taxon>Eukaryota</taxon>
        <taxon>Viridiplantae</taxon>
        <taxon>Streptophyta</taxon>
        <taxon>Embryophyta</taxon>
        <taxon>Tracheophyta</taxon>
        <taxon>Spermatophyta</taxon>
        <taxon>Magnoliopsida</taxon>
        <taxon>eudicotyledons</taxon>
        <taxon>Gunneridae</taxon>
        <taxon>Pentapetalae</taxon>
        <taxon>rosids</taxon>
        <taxon>malvids</taxon>
        <taxon>Brassicales</taxon>
        <taxon>Brassicaceae</taxon>
        <taxon>Coluteocarpeae</taxon>
        <taxon>Noccaea</taxon>
    </lineage>
</organism>
<feature type="compositionally biased region" description="Acidic residues" evidence="4">
    <location>
        <begin position="406"/>
        <end position="457"/>
    </location>
</feature>
<evidence type="ECO:0000313" key="5">
    <source>
        <dbReference type="EMBL" id="JAU10205.1"/>
    </source>
</evidence>
<dbReference type="InterPro" id="IPR015943">
    <property type="entry name" value="WD40/YVTN_repeat-like_dom_sf"/>
</dbReference>
<dbReference type="SMART" id="SM00320">
    <property type="entry name" value="WD40"/>
    <property type="match status" value="7"/>
</dbReference>
<dbReference type="InterPro" id="IPR036322">
    <property type="entry name" value="WD40_repeat_dom_sf"/>
</dbReference>
<evidence type="ECO:0000256" key="4">
    <source>
        <dbReference type="SAM" id="MobiDB-lite"/>
    </source>
</evidence>
<dbReference type="EMBL" id="GEVI01022115">
    <property type="protein sequence ID" value="JAU10205.1"/>
    <property type="molecule type" value="Transcribed_RNA"/>
</dbReference>
<dbReference type="GO" id="GO:0005737">
    <property type="term" value="C:cytoplasm"/>
    <property type="evidence" value="ECO:0007669"/>
    <property type="project" value="TreeGrafter"/>
</dbReference>
<accession>A0A1J3CXM2</accession>
<protein>
    <submittedName>
        <fullName evidence="5">DDB1-and CUL4-associated factor 8</fullName>
    </submittedName>
</protein>
<name>A0A1J3CXM2_NOCCA</name>
<proteinExistence type="predicted"/>
<dbReference type="PROSITE" id="PS50294">
    <property type="entry name" value="WD_REPEATS_REGION"/>
    <property type="match status" value="1"/>
</dbReference>
<dbReference type="GO" id="GO:0080008">
    <property type="term" value="C:Cul4-RING E3 ubiquitin ligase complex"/>
    <property type="evidence" value="ECO:0007669"/>
    <property type="project" value="TreeGrafter"/>
</dbReference>
<dbReference type="InterPro" id="IPR001680">
    <property type="entry name" value="WD40_rpt"/>
</dbReference>
<reference evidence="5" key="1">
    <citation type="submission" date="2016-07" db="EMBL/GenBank/DDBJ databases">
        <title>De novo transcriptome assembly of four accessions of the metal hyperaccumulator plant Noccaea caerulescens.</title>
        <authorList>
            <person name="Blande D."/>
            <person name="Halimaa P."/>
            <person name="Tervahauta A.I."/>
            <person name="Aarts M.G."/>
            <person name="Karenlampi S.O."/>
        </authorList>
    </citation>
    <scope>NUCLEOTIDE SEQUENCE</scope>
</reference>
<keyword evidence="2" id="KW-0677">Repeat</keyword>
<dbReference type="PANTHER" id="PTHR15574">
    <property type="entry name" value="WD REPEAT DOMAIN-CONTAINING FAMILY"/>
    <property type="match status" value="1"/>
</dbReference>
<feature type="region of interest" description="Disordered" evidence="4">
    <location>
        <begin position="387"/>
        <end position="457"/>
    </location>
</feature>
<keyword evidence="1 3" id="KW-0853">WD repeat</keyword>
<evidence type="ECO:0000256" key="3">
    <source>
        <dbReference type="PROSITE-ProRule" id="PRU00221"/>
    </source>
</evidence>
<evidence type="ECO:0000256" key="2">
    <source>
        <dbReference type="ARBA" id="ARBA00022737"/>
    </source>
</evidence>
<evidence type="ECO:0000256" key="1">
    <source>
        <dbReference type="ARBA" id="ARBA00022574"/>
    </source>
</evidence>
<dbReference type="Gene3D" id="2.130.10.10">
    <property type="entry name" value="YVTN repeat-like/Quinoprotein amine dehydrogenase"/>
    <property type="match status" value="1"/>
</dbReference>
<gene>
    <name evidence="5" type="ORF">GA_TR13019_c0_g1_i1_g.41408</name>
</gene>
<dbReference type="SUPFAM" id="SSF50978">
    <property type="entry name" value="WD40 repeat-like"/>
    <property type="match status" value="1"/>
</dbReference>
<feature type="repeat" description="WD" evidence="3">
    <location>
        <begin position="51"/>
        <end position="92"/>
    </location>
</feature>
<dbReference type="PROSITE" id="PS50082">
    <property type="entry name" value="WD_REPEATS_2"/>
    <property type="match status" value="1"/>
</dbReference>
<dbReference type="InterPro" id="IPR045151">
    <property type="entry name" value="DCAF8"/>
</dbReference>